<protein>
    <submittedName>
        <fullName evidence="1">Uncharacterized protein</fullName>
    </submittedName>
</protein>
<proteinExistence type="predicted"/>
<organism evidence="1">
    <name type="scientific">Anguilla anguilla</name>
    <name type="common">European freshwater eel</name>
    <name type="synonym">Muraena anguilla</name>
    <dbReference type="NCBI Taxonomy" id="7936"/>
    <lineage>
        <taxon>Eukaryota</taxon>
        <taxon>Metazoa</taxon>
        <taxon>Chordata</taxon>
        <taxon>Craniata</taxon>
        <taxon>Vertebrata</taxon>
        <taxon>Euteleostomi</taxon>
        <taxon>Actinopterygii</taxon>
        <taxon>Neopterygii</taxon>
        <taxon>Teleostei</taxon>
        <taxon>Anguilliformes</taxon>
        <taxon>Anguillidae</taxon>
        <taxon>Anguilla</taxon>
    </lineage>
</organism>
<sequence>MFGEYCGEMGQIKHSEELRTGHVVQVKHTLSHLKGYCDNTTKT</sequence>
<name>A0A0E9PB58_ANGAN</name>
<reference evidence="1" key="1">
    <citation type="submission" date="2014-11" db="EMBL/GenBank/DDBJ databases">
        <authorList>
            <person name="Amaro Gonzalez C."/>
        </authorList>
    </citation>
    <scope>NUCLEOTIDE SEQUENCE</scope>
</reference>
<dbReference type="EMBL" id="GBXM01107060">
    <property type="protein sequence ID" value="JAH01517.1"/>
    <property type="molecule type" value="Transcribed_RNA"/>
</dbReference>
<reference evidence="1" key="2">
    <citation type="journal article" date="2015" name="Fish Shellfish Immunol.">
        <title>Early steps in the European eel (Anguilla anguilla)-Vibrio vulnificus interaction in the gills: Role of the RtxA13 toxin.</title>
        <authorList>
            <person name="Callol A."/>
            <person name="Pajuelo D."/>
            <person name="Ebbesson L."/>
            <person name="Teles M."/>
            <person name="MacKenzie S."/>
            <person name="Amaro C."/>
        </authorList>
    </citation>
    <scope>NUCLEOTIDE SEQUENCE</scope>
</reference>
<dbReference type="AlphaFoldDB" id="A0A0E9PB58"/>
<accession>A0A0E9PB58</accession>
<evidence type="ECO:0000313" key="1">
    <source>
        <dbReference type="EMBL" id="JAH01517.1"/>
    </source>
</evidence>